<dbReference type="KEGG" id="tng:GSTEN00008347G001"/>
<comment type="caution">
    <text evidence="1">The sequence shown here is derived from an EMBL/GenBank/DDBJ whole genome shotgun (WGS) entry which is preliminary data.</text>
</comment>
<dbReference type="AlphaFoldDB" id="Q4T2G7"/>
<gene>
    <name evidence="1" type="ORF">GSTENG00008347001</name>
</gene>
<reference evidence="1" key="2">
    <citation type="submission" date="2004-02" db="EMBL/GenBank/DDBJ databases">
        <authorList>
            <consortium name="Genoscope"/>
            <consortium name="Whitehead Institute Centre for Genome Research"/>
        </authorList>
    </citation>
    <scope>NUCLEOTIDE SEQUENCE</scope>
</reference>
<dbReference type="InterPro" id="IPR036282">
    <property type="entry name" value="Glutathione-S-Trfase_C_sf"/>
</dbReference>
<dbReference type="Gene3D" id="1.20.1050.130">
    <property type="match status" value="1"/>
</dbReference>
<dbReference type="EMBL" id="CAAE01010273">
    <property type="protein sequence ID" value="CAF92915.1"/>
    <property type="molecule type" value="Genomic_DNA"/>
</dbReference>
<protein>
    <submittedName>
        <fullName evidence="1">(spotted green pufferfish) hypothetical protein</fullName>
    </submittedName>
</protein>
<dbReference type="OrthoDB" id="331763at2759"/>
<organism evidence="1">
    <name type="scientific">Tetraodon nigroviridis</name>
    <name type="common">Spotted green pufferfish</name>
    <name type="synonym">Chelonodon nigroviridis</name>
    <dbReference type="NCBI Taxonomy" id="99883"/>
    <lineage>
        <taxon>Eukaryota</taxon>
        <taxon>Metazoa</taxon>
        <taxon>Chordata</taxon>
        <taxon>Craniata</taxon>
        <taxon>Vertebrata</taxon>
        <taxon>Euteleostomi</taxon>
        <taxon>Actinopterygii</taxon>
        <taxon>Neopterygii</taxon>
        <taxon>Teleostei</taxon>
        <taxon>Neoteleostei</taxon>
        <taxon>Acanthomorphata</taxon>
        <taxon>Eupercaria</taxon>
        <taxon>Tetraodontiformes</taxon>
        <taxon>Tetradontoidea</taxon>
        <taxon>Tetraodontidae</taxon>
        <taxon>Tetraodon</taxon>
    </lineage>
</organism>
<evidence type="ECO:0000313" key="1">
    <source>
        <dbReference type="EMBL" id="CAF92915.1"/>
    </source>
</evidence>
<reference evidence="1" key="1">
    <citation type="journal article" date="2004" name="Nature">
        <title>Genome duplication in the teleost fish Tetraodon nigroviridis reveals the early vertebrate proto-karyotype.</title>
        <authorList>
            <person name="Jaillon O."/>
            <person name="Aury J.-M."/>
            <person name="Brunet F."/>
            <person name="Petit J.-L."/>
            <person name="Stange-Thomann N."/>
            <person name="Mauceli E."/>
            <person name="Bouneau L."/>
            <person name="Fischer C."/>
            <person name="Ozouf-Costaz C."/>
            <person name="Bernot A."/>
            <person name="Nicaud S."/>
            <person name="Jaffe D."/>
            <person name="Fisher S."/>
            <person name="Lutfalla G."/>
            <person name="Dossat C."/>
            <person name="Segurens B."/>
            <person name="Dasilva C."/>
            <person name="Salanoubat M."/>
            <person name="Levy M."/>
            <person name="Boudet N."/>
            <person name="Castellano S."/>
            <person name="Anthouard V."/>
            <person name="Jubin C."/>
            <person name="Castelli V."/>
            <person name="Katinka M."/>
            <person name="Vacherie B."/>
            <person name="Biemont C."/>
            <person name="Skalli Z."/>
            <person name="Cattolico L."/>
            <person name="Poulain J."/>
            <person name="De Berardinis V."/>
            <person name="Cruaud C."/>
            <person name="Duprat S."/>
            <person name="Brottier P."/>
            <person name="Coutanceau J.-P."/>
            <person name="Gouzy J."/>
            <person name="Parra G."/>
            <person name="Lardier G."/>
            <person name="Chapple C."/>
            <person name="McKernan K.J."/>
            <person name="McEwan P."/>
            <person name="Bosak S."/>
            <person name="Kellis M."/>
            <person name="Volff J.-N."/>
            <person name="Guigo R."/>
            <person name="Zody M.C."/>
            <person name="Mesirov J."/>
            <person name="Lindblad-Toh K."/>
            <person name="Birren B."/>
            <person name="Nusbaum C."/>
            <person name="Kahn D."/>
            <person name="Robinson-Rechavi M."/>
            <person name="Laudet V."/>
            <person name="Schachter V."/>
            <person name="Quetier F."/>
            <person name="Saurin W."/>
            <person name="Scarpelli C."/>
            <person name="Wincker P."/>
            <person name="Lander E.S."/>
            <person name="Weissenbach J."/>
            <person name="Roest Crollius H."/>
        </authorList>
    </citation>
    <scope>NUCLEOTIDE SEQUENCE [LARGE SCALE GENOMIC DNA]</scope>
</reference>
<dbReference type="CDD" id="cd10310">
    <property type="entry name" value="GST_C_CysRS_N"/>
    <property type="match status" value="1"/>
</dbReference>
<name>Q4T2G7_TETNG</name>
<sequence length="87" mass="9665">MLCARLPSFSAAFEFGFLLQIEEEAALAAALNDYLASRSYLAGFGPSQADREVLALLRRPPDSRLVHALRWYRHVAALQLDPESSSE</sequence>
<dbReference type="SUPFAM" id="SSF47616">
    <property type="entry name" value="GST C-terminal domain-like"/>
    <property type="match status" value="1"/>
</dbReference>
<proteinExistence type="predicted"/>
<accession>Q4T2G7</accession>